<dbReference type="GeneID" id="60450288"/>
<keyword evidence="4" id="KW-0934">Plastid</keyword>
<dbReference type="GO" id="GO:0003735">
    <property type="term" value="F:structural constituent of ribosome"/>
    <property type="evidence" value="ECO:0007669"/>
    <property type="project" value="InterPro"/>
</dbReference>
<dbReference type="InterPro" id="IPR012677">
    <property type="entry name" value="Nucleotide-bd_a/b_plait_sf"/>
</dbReference>
<accession>A0A7G5VUL5</accession>
<organism evidence="4">
    <name type="scientific">Cyanidiococcus yangmingshanensis</name>
    <dbReference type="NCBI Taxonomy" id="2690220"/>
    <lineage>
        <taxon>Eukaryota</taxon>
        <taxon>Rhodophyta</taxon>
        <taxon>Bangiophyceae</taxon>
        <taxon>Cyanidiales</taxon>
        <taxon>Cyanidiaceae</taxon>
        <taxon>Cyanidiococcus</taxon>
    </lineage>
</organism>
<comment type="similarity">
    <text evidence="1">Belongs to the universal ribosomal protein uL23 family.</text>
</comment>
<dbReference type="InterPro" id="IPR013025">
    <property type="entry name" value="Ribosomal_uL23-like"/>
</dbReference>
<evidence type="ECO:0000256" key="3">
    <source>
        <dbReference type="ARBA" id="ARBA00023274"/>
    </source>
</evidence>
<geneLocation type="chloroplast" evidence="4"/>
<keyword evidence="2 4" id="KW-0689">Ribosomal protein</keyword>
<name>A0A7G5VUL5_9RHOD</name>
<dbReference type="GO" id="GO:1990904">
    <property type="term" value="C:ribonucleoprotein complex"/>
    <property type="evidence" value="ECO:0007669"/>
    <property type="project" value="UniProtKB-KW"/>
</dbReference>
<dbReference type="AlphaFoldDB" id="A0A7G5VUL5"/>
<dbReference type="GO" id="GO:0005840">
    <property type="term" value="C:ribosome"/>
    <property type="evidence" value="ECO:0007669"/>
    <property type="project" value="UniProtKB-KW"/>
</dbReference>
<dbReference type="Pfam" id="PF00276">
    <property type="entry name" value="Ribosomal_L23"/>
    <property type="match status" value="1"/>
</dbReference>
<dbReference type="Gene3D" id="3.30.70.330">
    <property type="match status" value="1"/>
</dbReference>
<protein>
    <submittedName>
        <fullName evidence="4">50S ribosomal protein L23</fullName>
    </submittedName>
</protein>
<proteinExistence type="inferred from homology"/>
<keyword evidence="3" id="KW-0687">Ribonucleoprotein</keyword>
<dbReference type="InterPro" id="IPR012678">
    <property type="entry name" value="Ribosomal_uL23/eL15/eS24_sf"/>
</dbReference>
<evidence type="ECO:0000256" key="2">
    <source>
        <dbReference type="ARBA" id="ARBA00022980"/>
    </source>
</evidence>
<evidence type="ECO:0000256" key="1">
    <source>
        <dbReference type="ARBA" id="ARBA00006700"/>
    </source>
</evidence>
<dbReference type="EMBL" id="MN431657">
    <property type="protein sequence ID" value="QMX77382.1"/>
    <property type="molecule type" value="Genomic_DNA"/>
</dbReference>
<dbReference type="GO" id="GO:0006412">
    <property type="term" value="P:translation"/>
    <property type="evidence" value="ECO:0007669"/>
    <property type="project" value="InterPro"/>
</dbReference>
<dbReference type="RefSeq" id="YP_009968281.1">
    <property type="nucleotide sequence ID" value="NC_051883.1"/>
</dbReference>
<evidence type="ECO:0000313" key="4">
    <source>
        <dbReference type="EMBL" id="QMX77382.1"/>
    </source>
</evidence>
<sequence>MIRPVLTDKSTRLMEMRQYTFEISPKIRKWQIKQQIWEMFQVKVLAIRRNRSNRAIVKLAESIDLLAYGTD</sequence>
<dbReference type="SUPFAM" id="SSF54189">
    <property type="entry name" value="Ribosomal proteins S24e, L23 and L15e"/>
    <property type="match status" value="1"/>
</dbReference>
<reference evidence="4" key="1">
    <citation type="submission" date="2019-09" db="EMBL/GenBank/DDBJ databases">
        <authorList>
            <person name="Liu S.-L."/>
            <person name="Chiang Y.-R."/>
            <person name="Fu H.-Y."/>
        </authorList>
    </citation>
    <scope>NUCLEOTIDE SEQUENCE</scope>
    <source>
        <strain evidence="4">THAL066</strain>
    </source>
</reference>
<gene>
    <name evidence="4" type="primary">rpl23</name>
</gene>
<keyword evidence="4" id="KW-0150">Chloroplast</keyword>